<dbReference type="InterPro" id="IPR036312">
    <property type="entry name" value="Bifun_inhib/LTP/seed_sf"/>
</dbReference>
<dbReference type="CDD" id="cd01960">
    <property type="entry name" value="nsLTP1"/>
    <property type="match status" value="1"/>
</dbReference>
<evidence type="ECO:0000256" key="3">
    <source>
        <dbReference type="RuleBase" id="RU000628"/>
    </source>
</evidence>
<dbReference type="PRINTS" id="PR00382">
    <property type="entry name" value="LIPIDTRNSFER"/>
</dbReference>
<organism evidence="6 7">
    <name type="scientific">Arachis duranensis</name>
    <name type="common">Wild peanut</name>
    <dbReference type="NCBI Taxonomy" id="130453"/>
    <lineage>
        <taxon>Eukaryota</taxon>
        <taxon>Viridiplantae</taxon>
        <taxon>Streptophyta</taxon>
        <taxon>Embryophyta</taxon>
        <taxon>Tracheophyta</taxon>
        <taxon>Spermatophyta</taxon>
        <taxon>Magnoliopsida</taxon>
        <taxon>eudicotyledons</taxon>
        <taxon>Gunneridae</taxon>
        <taxon>Pentapetalae</taxon>
        <taxon>rosids</taxon>
        <taxon>fabids</taxon>
        <taxon>Fabales</taxon>
        <taxon>Fabaceae</taxon>
        <taxon>Papilionoideae</taxon>
        <taxon>50 kb inversion clade</taxon>
        <taxon>dalbergioids sensu lato</taxon>
        <taxon>Dalbergieae</taxon>
        <taxon>Pterocarpus clade</taxon>
        <taxon>Arachis</taxon>
    </lineage>
</organism>
<dbReference type="Gene3D" id="1.10.110.10">
    <property type="entry name" value="Plant lipid-transfer and hydrophobic proteins"/>
    <property type="match status" value="1"/>
</dbReference>
<comment type="function">
    <text evidence="3">Plant non-specific lipid-transfer proteins transfer phospholipids as well as galactolipids across membranes. May play a role in wax or cutin deposition in the cell walls of expanding epidermal cells and certain secretory tissues.</text>
</comment>
<evidence type="ECO:0000259" key="5">
    <source>
        <dbReference type="SMART" id="SM00499"/>
    </source>
</evidence>
<gene>
    <name evidence="7" type="primary">LOC127739708</name>
</gene>
<reference evidence="6" key="2">
    <citation type="journal article" date="2016" name="Nat. Genet.">
        <title>The genome sequences of Arachis duranensis and Arachis ipaensis, the diploid ancestors of cultivated peanut.</title>
        <authorList>
            <person name="Bertioli D.J."/>
            <person name="Cannon S.B."/>
            <person name="Froenicke L."/>
            <person name="Huang G."/>
            <person name="Farmer A.D."/>
            <person name="Cannon E.K."/>
            <person name="Liu X."/>
            <person name="Gao D."/>
            <person name="Clevenger J."/>
            <person name="Dash S."/>
            <person name="Ren L."/>
            <person name="Moretzsohn M.C."/>
            <person name="Shirasawa K."/>
            <person name="Huang W."/>
            <person name="Vidigal B."/>
            <person name="Abernathy B."/>
            <person name="Chu Y."/>
            <person name="Niederhuth C.E."/>
            <person name="Umale P."/>
            <person name="Araujo A.C."/>
            <person name="Kozik A."/>
            <person name="Kim K.D."/>
            <person name="Burow M.D."/>
            <person name="Varshney R.K."/>
            <person name="Wang X."/>
            <person name="Zhang X."/>
            <person name="Barkley N."/>
            <person name="Guimaraes P.M."/>
            <person name="Isobe S."/>
            <person name="Guo B."/>
            <person name="Liao B."/>
            <person name="Stalker H.T."/>
            <person name="Schmitz R.J."/>
            <person name="Scheffler B.E."/>
            <person name="Leal-Bertioli S.C."/>
            <person name="Xun X."/>
            <person name="Jackson S.A."/>
            <person name="Michelmore R."/>
            <person name="Ozias-Akins P."/>
        </authorList>
    </citation>
    <scope>NUCLEOTIDE SEQUENCE [LARGE SCALE GENOMIC DNA]</scope>
    <source>
        <strain evidence="6">cv. V14167</strain>
    </source>
</reference>
<dbReference type="PROSITE" id="PS00597">
    <property type="entry name" value="PLANT_LTP"/>
    <property type="match status" value="1"/>
</dbReference>
<reference evidence="7" key="1">
    <citation type="journal article" date="2014" name="PLoS ONE">
        <title>Comparisons of De Novo Transcriptome Assemblers in Diploid and Polyploid Species Using Peanut (Arachis spp.) RNA-Seq Data.</title>
        <authorList>
            <person name="Chopra R."/>
            <person name="Burow G."/>
            <person name="Farmer A."/>
            <person name="Mudge J."/>
            <person name="Simpson C.E."/>
            <person name="Burow M.D."/>
        </authorList>
    </citation>
    <scope>NUCLEOTIDE SEQUENCE</scope>
</reference>
<dbReference type="InterPro" id="IPR016140">
    <property type="entry name" value="Bifunc_inhib/LTP/seed_store"/>
</dbReference>
<evidence type="ECO:0000256" key="1">
    <source>
        <dbReference type="ARBA" id="ARBA00009748"/>
    </source>
</evidence>
<dbReference type="PANTHER" id="PTHR33076">
    <property type="entry name" value="NON-SPECIFIC LIPID-TRANSFER PROTEIN 2-RELATED"/>
    <property type="match status" value="1"/>
</dbReference>
<keyword evidence="2" id="KW-1015">Disulfide bond</keyword>
<dbReference type="RefSeq" id="XP_052113253.1">
    <property type="nucleotide sequence ID" value="XM_052257293.1"/>
</dbReference>
<evidence type="ECO:0000313" key="6">
    <source>
        <dbReference type="Proteomes" id="UP000515211"/>
    </source>
</evidence>
<keyword evidence="3" id="KW-0813">Transport</keyword>
<dbReference type="SUPFAM" id="SSF47699">
    <property type="entry name" value="Bifunctional inhibitor/lipid-transfer protein/seed storage 2S albumin"/>
    <property type="match status" value="1"/>
</dbReference>
<dbReference type="GeneID" id="127739708"/>
<keyword evidence="3" id="KW-0446">Lipid-binding</keyword>
<dbReference type="PROSITE" id="PS51257">
    <property type="entry name" value="PROKAR_LIPOPROTEIN"/>
    <property type="match status" value="1"/>
</dbReference>
<reference evidence="7" key="3">
    <citation type="submission" date="2025-08" db="UniProtKB">
        <authorList>
            <consortium name="RefSeq"/>
        </authorList>
    </citation>
    <scope>IDENTIFICATION</scope>
</reference>
<keyword evidence="6" id="KW-1185">Reference proteome</keyword>
<dbReference type="SMART" id="SM00499">
    <property type="entry name" value="AAI"/>
    <property type="match status" value="1"/>
</dbReference>
<dbReference type="Proteomes" id="UP000515211">
    <property type="component" value="Chromosome 2"/>
</dbReference>
<evidence type="ECO:0000256" key="4">
    <source>
        <dbReference type="SAM" id="SignalP"/>
    </source>
</evidence>
<accession>A0A9C6WSW6</accession>
<dbReference type="KEGG" id="adu:127739708"/>
<comment type="similarity">
    <text evidence="1 3">Belongs to the plant LTP family.</text>
</comment>
<evidence type="ECO:0000313" key="7">
    <source>
        <dbReference type="RefSeq" id="XP_052113253.1"/>
    </source>
</evidence>
<feature type="chain" id="PRO_5038579720" description="Non-specific lipid-transfer protein" evidence="4">
    <location>
        <begin position="26"/>
        <end position="118"/>
    </location>
</feature>
<evidence type="ECO:0000256" key="2">
    <source>
        <dbReference type="ARBA" id="ARBA00023157"/>
    </source>
</evidence>
<feature type="domain" description="Bifunctional inhibitor/plant lipid transfer protein/seed storage helical" evidence="5">
    <location>
        <begin position="29"/>
        <end position="113"/>
    </location>
</feature>
<sequence>MASIRVTCVVLMVCMALLSAPLVHGAMSCGTVTVSLTSCLGYLQRGGVPAPTCCQGVKNILASARTPADRRTVCTCLKSSAGQVPGLNLANAGSLPSKCGVNIPYKISSSTNCATIKF</sequence>
<name>A0A9C6WSW6_ARADU</name>
<feature type="signal peptide" evidence="4">
    <location>
        <begin position="1"/>
        <end position="25"/>
    </location>
</feature>
<dbReference type="InterPro" id="IPR000528">
    <property type="entry name" value="Plant_nsLTP"/>
</dbReference>
<dbReference type="GO" id="GO:0008289">
    <property type="term" value="F:lipid binding"/>
    <property type="evidence" value="ECO:0007669"/>
    <property type="project" value="UniProtKB-KW"/>
</dbReference>
<keyword evidence="4" id="KW-0732">Signal</keyword>
<dbReference type="AlphaFoldDB" id="A0A9C6WSW6"/>
<dbReference type="GO" id="GO:0006869">
    <property type="term" value="P:lipid transport"/>
    <property type="evidence" value="ECO:0007669"/>
    <property type="project" value="InterPro"/>
</dbReference>
<proteinExistence type="inferred from homology"/>
<protein>
    <recommendedName>
        <fullName evidence="3">Non-specific lipid-transfer protein</fullName>
    </recommendedName>
</protein>
<dbReference type="Pfam" id="PF00234">
    <property type="entry name" value="Tryp_alpha_amyl"/>
    <property type="match status" value="1"/>
</dbReference>